<dbReference type="InterPro" id="IPR030678">
    <property type="entry name" value="Peptide/Ni-bd"/>
</dbReference>
<organism evidence="7 8">
    <name type="scientific">Streptomyces amakusaensis</name>
    <dbReference type="NCBI Taxonomy" id="67271"/>
    <lineage>
        <taxon>Bacteria</taxon>
        <taxon>Bacillati</taxon>
        <taxon>Actinomycetota</taxon>
        <taxon>Actinomycetes</taxon>
        <taxon>Kitasatosporales</taxon>
        <taxon>Streptomycetaceae</taxon>
        <taxon>Streptomyces</taxon>
    </lineage>
</organism>
<dbReference type="PIRSF" id="PIRSF002741">
    <property type="entry name" value="MppA"/>
    <property type="match status" value="1"/>
</dbReference>
<dbReference type="EMBL" id="JBHSKP010000027">
    <property type="protein sequence ID" value="MFC5155911.1"/>
    <property type="molecule type" value="Genomic_DNA"/>
</dbReference>
<dbReference type="RefSeq" id="WP_344484383.1">
    <property type="nucleotide sequence ID" value="NZ_BAAASB010000024.1"/>
</dbReference>
<dbReference type="Pfam" id="PF00496">
    <property type="entry name" value="SBP_bac_5"/>
    <property type="match status" value="1"/>
</dbReference>
<keyword evidence="3" id="KW-0813">Transport</keyword>
<proteinExistence type="inferred from homology"/>
<evidence type="ECO:0000259" key="6">
    <source>
        <dbReference type="Pfam" id="PF00496"/>
    </source>
</evidence>
<comment type="similarity">
    <text evidence="2">Belongs to the bacterial solute-binding protein 5 family.</text>
</comment>
<dbReference type="Gene3D" id="3.40.190.10">
    <property type="entry name" value="Periplasmic binding protein-like II"/>
    <property type="match status" value="1"/>
</dbReference>
<dbReference type="Gene3D" id="3.10.105.10">
    <property type="entry name" value="Dipeptide-binding Protein, Domain 3"/>
    <property type="match status" value="1"/>
</dbReference>
<accession>A0ABW0AS28</accession>
<dbReference type="CDD" id="cd08495">
    <property type="entry name" value="PBP2_NikA_DppA_OppA_like_8"/>
    <property type="match status" value="1"/>
</dbReference>
<sequence length="544" mass="59207">MRLSRRGGPERPRTGRLSRTVSGIAVAGVLLSGCSANPSFGRDAQTLIIGAEGEIPALDPHRASGTPVLRVIDALFDPLIRENLGKETAQAPELRPGLATSWEASPDARTYTLELREGVAFTDGTPFDAAAVKANFDRIMDEKSAFHDPTAAGNMKFLTRWIEKVEIRGPHTVTLGLTEPYAGLPRVLTDRRMSIISPKALRAHKPDDIGLHPAGTGPFTQQSADRGKRITLKRNPHYWGGAARTPAIIVESVTDPTTLAIAAQTGEVDAILSAGAQQVRQLADGGTMTVQYPEPANQYFLRLNTRIAPTDNAVFRQALNHAVDRRAIATLTGKQVAPSTGPLPRGNEAYQENPGAVADTYDPEQARRLIRESGVPTPVRLRILAPDSGPGFSQATEIMSLIQQDLKAVGVRLDTQYMEFASLVAEEGNGYNGTTHGSFNGWTTGADAADFLERMFSGELHPPNGVNRGWYRNRDVDSLFDRARGEPDADRRTALYREAADAITADAPWVFLYQDRLPRLLSRTVDGVVPAASVYIDYTTIRRR</sequence>
<dbReference type="PROSITE" id="PS51257">
    <property type="entry name" value="PROKAR_LIPOPROTEIN"/>
    <property type="match status" value="1"/>
</dbReference>
<reference evidence="8" key="1">
    <citation type="journal article" date="2019" name="Int. J. Syst. Evol. Microbiol.">
        <title>The Global Catalogue of Microorganisms (GCM) 10K type strain sequencing project: providing services to taxonomists for standard genome sequencing and annotation.</title>
        <authorList>
            <consortium name="The Broad Institute Genomics Platform"/>
            <consortium name="The Broad Institute Genome Sequencing Center for Infectious Disease"/>
            <person name="Wu L."/>
            <person name="Ma J."/>
        </authorList>
    </citation>
    <scope>NUCLEOTIDE SEQUENCE [LARGE SCALE GENOMIC DNA]</scope>
    <source>
        <strain evidence="8">PCU 266</strain>
    </source>
</reference>
<name>A0ABW0AS28_9ACTN</name>
<protein>
    <submittedName>
        <fullName evidence="7">ABC transporter substrate-binding protein</fullName>
    </submittedName>
</protein>
<feature type="region of interest" description="Disordered" evidence="5">
    <location>
        <begin position="206"/>
        <end position="225"/>
    </location>
</feature>
<dbReference type="SUPFAM" id="SSF53850">
    <property type="entry name" value="Periplasmic binding protein-like II"/>
    <property type="match status" value="1"/>
</dbReference>
<evidence type="ECO:0000256" key="5">
    <source>
        <dbReference type="SAM" id="MobiDB-lite"/>
    </source>
</evidence>
<feature type="domain" description="Solute-binding protein family 5" evidence="6">
    <location>
        <begin position="93"/>
        <end position="457"/>
    </location>
</feature>
<dbReference type="InterPro" id="IPR000914">
    <property type="entry name" value="SBP_5_dom"/>
</dbReference>
<keyword evidence="8" id="KW-1185">Reference proteome</keyword>
<comment type="caution">
    <text evidence="7">The sequence shown here is derived from an EMBL/GenBank/DDBJ whole genome shotgun (WGS) entry which is preliminary data.</text>
</comment>
<evidence type="ECO:0000256" key="1">
    <source>
        <dbReference type="ARBA" id="ARBA00004196"/>
    </source>
</evidence>
<evidence type="ECO:0000256" key="4">
    <source>
        <dbReference type="ARBA" id="ARBA00022729"/>
    </source>
</evidence>
<dbReference type="InterPro" id="IPR039424">
    <property type="entry name" value="SBP_5"/>
</dbReference>
<dbReference type="PANTHER" id="PTHR30290:SF10">
    <property type="entry name" value="PERIPLASMIC OLIGOPEPTIDE-BINDING PROTEIN-RELATED"/>
    <property type="match status" value="1"/>
</dbReference>
<gene>
    <name evidence="7" type="ORF">ACFPRH_29785</name>
</gene>
<dbReference type="Gene3D" id="3.90.76.10">
    <property type="entry name" value="Dipeptide-binding Protein, Domain 1"/>
    <property type="match status" value="1"/>
</dbReference>
<dbReference type="Proteomes" id="UP001596160">
    <property type="component" value="Unassembled WGS sequence"/>
</dbReference>
<evidence type="ECO:0000313" key="8">
    <source>
        <dbReference type="Proteomes" id="UP001596160"/>
    </source>
</evidence>
<evidence type="ECO:0000256" key="2">
    <source>
        <dbReference type="ARBA" id="ARBA00005695"/>
    </source>
</evidence>
<evidence type="ECO:0000313" key="7">
    <source>
        <dbReference type="EMBL" id="MFC5155911.1"/>
    </source>
</evidence>
<evidence type="ECO:0000256" key="3">
    <source>
        <dbReference type="ARBA" id="ARBA00022448"/>
    </source>
</evidence>
<comment type="subcellular location">
    <subcellularLocation>
        <location evidence="1">Cell envelope</location>
    </subcellularLocation>
</comment>
<keyword evidence="4" id="KW-0732">Signal</keyword>
<feature type="region of interest" description="Disordered" evidence="5">
    <location>
        <begin position="336"/>
        <end position="356"/>
    </location>
</feature>
<dbReference type="PANTHER" id="PTHR30290">
    <property type="entry name" value="PERIPLASMIC BINDING COMPONENT OF ABC TRANSPORTER"/>
    <property type="match status" value="1"/>
</dbReference>